<accession>B9XMB3</accession>
<dbReference type="InterPro" id="IPR018873">
    <property type="entry name" value="KilA-N_DNA-bd_domain"/>
</dbReference>
<protein>
    <recommendedName>
        <fullName evidence="2">KilA-N DNA-binding domain-containing protein</fullName>
    </recommendedName>
</protein>
<dbReference type="AlphaFoldDB" id="B9XMB3"/>
<dbReference type="STRING" id="320771.Cflav_PD2004"/>
<sequence length="182" mass="20730">MIQVIRGERVILDTDLAKVYGVPTFRFNEAIKRNRSRFPADFLFQLTREEQEALTSQNTMSKPTRGGRRTLPYAFTEHGALMAANILKSQRAVAMSVFVVRAFVKMRDLLTNNKLLAEKLSALEHQLTDRLDDHERAILQILEEIKDLAQLPNETDGKPREIGFHVKDSTGKALKKVKGVRL</sequence>
<evidence type="ECO:0000313" key="4">
    <source>
        <dbReference type="Proteomes" id="UP000003688"/>
    </source>
</evidence>
<proteinExistence type="predicted"/>
<organism evidence="3 4">
    <name type="scientific">Pedosphaera parvula (strain Ellin514)</name>
    <dbReference type="NCBI Taxonomy" id="320771"/>
    <lineage>
        <taxon>Bacteria</taxon>
        <taxon>Pseudomonadati</taxon>
        <taxon>Verrucomicrobiota</taxon>
        <taxon>Pedosphaerae</taxon>
        <taxon>Pedosphaerales</taxon>
        <taxon>Pedosphaeraceae</taxon>
        <taxon>Pedosphaera</taxon>
    </lineage>
</organism>
<gene>
    <name evidence="3" type="ORF">Cflav_PD2004</name>
</gene>
<evidence type="ECO:0000259" key="2">
    <source>
        <dbReference type="Pfam" id="PF10543"/>
    </source>
</evidence>
<dbReference type="Pfam" id="PF10543">
    <property type="entry name" value="ORF6N"/>
    <property type="match status" value="1"/>
</dbReference>
<feature type="domain" description="KilA-N DNA-binding" evidence="2">
    <location>
        <begin position="2"/>
        <end position="86"/>
    </location>
</feature>
<comment type="caution">
    <text evidence="3">The sequence shown here is derived from an EMBL/GenBank/DDBJ whole genome shotgun (WGS) entry which is preliminary data.</text>
</comment>
<evidence type="ECO:0000256" key="1">
    <source>
        <dbReference type="SAM" id="Coils"/>
    </source>
</evidence>
<feature type="coiled-coil region" evidence="1">
    <location>
        <begin position="106"/>
        <end position="151"/>
    </location>
</feature>
<keyword evidence="4" id="KW-1185">Reference proteome</keyword>
<dbReference type="EMBL" id="ABOX02000034">
    <property type="protein sequence ID" value="EEF58955.1"/>
    <property type="molecule type" value="Genomic_DNA"/>
</dbReference>
<dbReference type="Proteomes" id="UP000003688">
    <property type="component" value="Unassembled WGS sequence"/>
</dbReference>
<evidence type="ECO:0000313" key="3">
    <source>
        <dbReference type="EMBL" id="EEF58955.1"/>
    </source>
</evidence>
<dbReference type="OrthoDB" id="9816206at2"/>
<reference evidence="3 4" key="1">
    <citation type="journal article" date="2011" name="J. Bacteriol.">
        <title>Genome sequence of 'Pedosphaera parvula' Ellin514, an aerobic Verrucomicrobial isolate from pasture soil.</title>
        <authorList>
            <person name="Kant R."/>
            <person name="van Passel M.W."/>
            <person name="Sangwan P."/>
            <person name="Palva A."/>
            <person name="Lucas S."/>
            <person name="Copeland A."/>
            <person name="Lapidus A."/>
            <person name="Glavina Del Rio T."/>
            <person name="Dalin E."/>
            <person name="Tice H."/>
            <person name="Bruce D."/>
            <person name="Goodwin L."/>
            <person name="Pitluck S."/>
            <person name="Chertkov O."/>
            <person name="Larimer F.W."/>
            <person name="Land M.L."/>
            <person name="Hauser L."/>
            <person name="Brettin T.S."/>
            <person name="Detter J.C."/>
            <person name="Han S."/>
            <person name="de Vos W.M."/>
            <person name="Janssen P.H."/>
            <person name="Smidt H."/>
        </authorList>
    </citation>
    <scope>NUCLEOTIDE SEQUENCE [LARGE SCALE GENOMIC DNA]</scope>
    <source>
        <strain evidence="3 4">Ellin514</strain>
    </source>
</reference>
<keyword evidence="1" id="KW-0175">Coiled coil</keyword>
<name>B9XMB3_PEDPL</name>